<organism evidence="1 2">
    <name type="scientific">Sorangium atrum</name>
    <dbReference type="NCBI Taxonomy" id="2995308"/>
    <lineage>
        <taxon>Bacteria</taxon>
        <taxon>Pseudomonadati</taxon>
        <taxon>Myxococcota</taxon>
        <taxon>Polyangia</taxon>
        <taxon>Polyangiales</taxon>
        <taxon>Polyangiaceae</taxon>
        <taxon>Sorangium</taxon>
    </lineage>
</organism>
<sequence>MLSAGAGALHVSVDGEAAWPYRGVHSARWAFSADAGLGAEIELVRGLDIYP</sequence>
<gene>
    <name evidence="1" type="ORF">POL72_33920</name>
</gene>
<dbReference type="Proteomes" id="UP001217485">
    <property type="component" value="Unassembled WGS sequence"/>
</dbReference>
<comment type="caution">
    <text evidence="1">The sequence shown here is derived from an EMBL/GenBank/DDBJ whole genome shotgun (WGS) entry which is preliminary data.</text>
</comment>
<protein>
    <submittedName>
        <fullName evidence="1">Uncharacterized protein</fullName>
    </submittedName>
</protein>
<dbReference type="EMBL" id="JAQNDK010000004">
    <property type="protein sequence ID" value="MDC0682774.1"/>
    <property type="molecule type" value="Genomic_DNA"/>
</dbReference>
<name>A0ABT5C8K9_9BACT</name>
<keyword evidence="2" id="KW-1185">Reference proteome</keyword>
<evidence type="ECO:0000313" key="2">
    <source>
        <dbReference type="Proteomes" id="UP001217485"/>
    </source>
</evidence>
<evidence type="ECO:0000313" key="1">
    <source>
        <dbReference type="EMBL" id="MDC0682774.1"/>
    </source>
</evidence>
<dbReference type="RefSeq" id="WP_272100928.1">
    <property type="nucleotide sequence ID" value="NZ_JAQNDK010000004.1"/>
</dbReference>
<reference evidence="1 2" key="1">
    <citation type="submission" date="2023-01" db="EMBL/GenBank/DDBJ databases">
        <title>Minimal conservation of predation-associated metabolite biosynthetic gene clusters underscores biosynthetic potential of Myxococcota including descriptions for ten novel species: Archangium lansinium sp. nov., Myxococcus landrumus sp. nov., Nannocystis bai.</title>
        <authorList>
            <person name="Ahearne A."/>
            <person name="Stevens C."/>
            <person name="Dowd S."/>
        </authorList>
    </citation>
    <scope>NUCLEOTIDE SEQUENCE [LARGE SCALE GENOMIC DNA]</scope>
    <source>
        <strain evidence="1 2">WIWO2</strain>
    </source>
</reference>
<proteinExistence type="predicted"/>
<accession>A0ABT5C8K9</accession>